<protein>
    <submittedName>
        <fullName evidence="4">Recombinase family protein</fullName>
    </submittedName>
</protein>
<comment type="caution">
    <text evidence="4">The sequence shown here is derived from an EMBL/GenBank/DDBJ whole genome shotgun (WGS) entry which is preliminary data.</text>
</comment>
<accession>A0ABV1J2L1</accession>
<feature type="coiled-coil region" evidence="1">
    <location>
        <begin position="450"/>
        <end position="477"/>
    </location>
</feature>
<sequence length="595" mass="68757">MNTKVKLIKASNTGARNRNSLRLDLKRVAAYCRVSTDSKDQLESYKSQVDYYTNLIKNNKNWTLAGIYADEATRGTTATKRADFMRLISDCQNGDIDMIITKSISRFARNTLDTLKYVRLLKENNVGVVFEEENIDTLTMDGELLLTILSSVAQQEVENTSAHVKKGLKMKMEKGELIGFQGCLGYDYDSVTKSISINEEEAKIVRYIFKRYLEGNGGSVIGRELEEQGHLTPRGKTKWSDTTVLGIIKNEKYIGDILMGKTFIVDPITKRRLANFGESDKYHIKNHHEPIISKEDFEKAQEIRLRRAQNRNTIANKDRKREKLSRQYAFSSMLECGFCGEILSRRTWHTSSIYKKINWQCVRSTKKGKKYCPHSKGIQEAAIEKAFVESYRQLCHADSTVIDDFLKIVEEEINDKTLVKDLKKIENQLNRIISRERKLVDLHLEDSIDEEVYAKKYKKLTKQKEELLDEKKTLELTIKDEDSIKERLKQFKKVLENKEIIEEFNRTVFESIVDKVVVGRIDKDGTVHPYDLTFYFKTGVKDSQNSNNFKDKRKNAKDNDIDKLCSYKNDEDKKLCSQANDNTCGDCSIDVKKIE</sequence>
<dbReference type="Pfam" id="PF00239">
    <property type="entry name" value="Resolvase"/>
    <property type="match status" value="1"/>
</dbReference>
<dbReference type="RefSeq" id="WP_349189265.1">
    <property type="nucleotide sequence ID" value="NZ_JBBNPP010000018.1"/>
</dbReference>
<organism evidence="4 5">
    <name type="scientific">Peptoniphilus senegalensis</name>
    <dbReference type="NCBI Taxonomy" id="1465757"/>
    <lineage>
        <taxon>Bacteria</taxon>
        <taxon>Bacillati</taxon>
        <taxon>Bacillota</taxon>
        <taxon>Tissierellia</taxon>
        <taxon>Tissierellales</taxon>
        <taxon>Peptoniphilaceae</taxon>
        <taxon>Peptoniphilus</taxon>
    </lineage>
</organism>
<name>A0ABV1J2L1_9FIRM</name>
<evidence type="ECO:0000313" key="4">
    <source>
        <dbReference type="EMBL" id="MEQ3347391.1"/>
    </source>
</evidence>
<proteinExistence type="predicted"/>
<dbReference type="InterPro" id="IPR025827">
    <property type="entry name" value="Zn_ribbon_recom_dom"/>
</dbReference>
<feature type="domain" description="Resolvase/invertase-type recombinase catalytic" evidence="2">
    <location>
        <begin position="27"/>
        <end position="175"/>
    </location>
</feature>
<evidence type="ECO:0000256" key="1">
    <source>
        <dbReference type="SAM" id="Coils"/>
    </source>
</evidence>
<keyword evidence="1" id="KW-0175">Coiled coil</keyword>
<dbReference type="Proteomes" id="UP001491691">
    <property type="component" value="Unassembled WGS sequence"/>
</dbReference>
<dbReference type="PROSITE" id="PS51736">
    <property type="entry name" value="RECOMBINASES_3"/>
    <property type="match status" value="1"/>
</dbReference>
<evidence type="ECO:0000259" key="2">
    <source>
        <dbReference type="PROSITE" id="PS51736"/>
    </source>
</evidence>
<evidence type="ECO:0000313" key="5">
    <source>
        <dbReference type="Proteomes" id="UP001491691"/>
    </source>
</evidence>
<dbReference type="Gene3D" id="3.90.1750.20">
    <property type="entry name" value="Putative Large Serine Recombinase, Chain B, Domain 2"/>
    <property type="match status" value="1"/>
</dbReference>
<dbReference type="PANTHER" id="PTHR30461:SF23">
    <property type="entry name" value="DNA RECOMBINASE-RELATED"/>
    <property type="match status" value="1"/>
</dbReference>
<dbReference type="Pfam" id="PF13408">
    <property type="entry name" value="Zn_ribbon_recom"/>
    <property type="match status" value="1"/>
</dbReference>
<dbReference type="InterPro" id="IPR038109">
    <property type="entry name" value="DNA_bind_recomb_sf"/>
</dbReference>
<dbReference type="PROSITE" id="PS51737">
    <property type="entry name" value="RECOMBINASE_DNA_BIND"/>
    <property type="match status" value="1"/>
</dbReference>
<keyword evidence="5" id="KW-1185">Reference proteome</keyword>
<dbReference type="CDD" id="cd00338">
    <property type="entry name" value="Ser_Recombinase"/>
    <property type="match status" value="1"/>
</dbReference>
<dbReference type="InterPro" id="IPR036162">
    <property type="entry name" value="Resolvase-like_N_sf"/>
</dbReference>
<dbReference type="Pfam" id="PF07508">
    <property type="entry name" value="Recombinase"/>
    <property type="match status" value="1"/>
</dbReference>
<dbReference type="SUPFAM" id="SSF53041">
    <property type="entry name" value="Resolvase-like"/>
    <property type="match status" value="1"/>
</dbReference>
<dbReference type="InterPro" id="IPR006119">
    <property type="entry name" value="Resolv_N"/>
</dbReference>
<dbReference type="InterPro" id="IPR011109">
    <property type="entry name" value="DNA_bind_recombinase_dom"/>
</dbReference>
<dbReference type="EMBL" id="JBBNPP010000018">
    <property type="protein sequence ID" value="MEQ3347391.1"/>
    <property type="molecule type" value="Genomic_DNA"/>
</dbReference>
<dbReference type="Gene3D" id="3.40.50.1390">
    <property type="entry name" value="Resolvase, N-terminal catalytic domain"/>
    <property type="match status" value="1"/>
</dbReference>
<feature type="domain" description="Recombinase" evidence="3">
    <location>
        <begin position="185"/>
        <end position="310"/>
    </location>
</feature>
<reference evidence="4 5" key="1">
    <citation type="submission" date="2024-04" db="EMBL/GenBank/DDBJ databases">
        <title>Human intestinal bacterial collection.</title>
        <authorList>
            <person name="Pauvert C."/>
            <person name="Hitch T.C.A."/>
            <person name="Clavel T."/>
        </authorList>
    </citation>
    <scope>NUCLEOTIDE SEQUENCE [LARGE SCALE GENOMIC DNA]</scope>
    <source>
        <strain evidence="4 5">CLA-SR-H019</strain>
    </source>
</reference>
<evidence type="ECO:0000259" key="3">
    <source>
        <dbReference type="PROSITE" id="PS51737"/>
    </source>
</evidence>
<dbReference type="SMART" id="SM00857">
    <property type="entry name" value="Resolvase"/>
    <property type="match status" value="1"/>
</dbReference>
<dbReference type="PANTHER" id="PTHR30461">
    <property type="entry name" value="DNA-INVERTASE FROM LAMBDOID PROPHAGE"/>
    <property type="match status" value="1"/>
</dbReference>
<dbReference type="InterPro" id="IPR050639">
    <property type="entry name" value="SSR_resolvase"/>
</dbReference>
<gene>
    <name evidence="4" type="ORF">AAA073_08095</name>
</gene>